<dbReference type="PRINTS" id="PR00385">
    <property type="entry name" value="P450"/>
</dbReference>
<evidence type="ECO:0000256" key="4">
    <source>
        <dbReference type="ARBA" id="ARBA00022723"/>
    </source>
</evidence>
<dbReference type="PANTHER" id="PTHR24279:SF120">
    <property type="entry name" value="CYTOCHROME P450"/>
    <property type="match status" value="1"/>
</dbReference>
<comment type="similarity">
    <text evidence="2 9">Belongs to the cytochrome P450 family.</text>
</comment>
<dbReference type="EMBL" id="KY228359">
    <property type="protein sequence ID" value="ATB56333.1"/>
    <property type="molecule type" value="mRNA"/>
</dbReference>
<dbReference type="InterPro" id="IPR017972">
    <property type="entry name" value="Cyt_P450_CS"/>
</dbReference>
<evidence type="ECO:0000256" key="9">
    <source>
        <dbReference type="RuleBase" id="RU000461"/>
    </source>
</evidence>
<sequence length="514" mass="59102">MTVNRHLLQSLARKSCPVKRPSINRTLCPFSSRISTDRPKPYQSIPGPEPFPLIGNTWRYLPLIGEYDIEKTPENGEANLRKFGPLVRENLFGSFSILHVFDPIDMESIFRNEGKYPNRRSHRALLKYRHDRPELYSSGGLFPENGEAWYRLRKLIQTILLNQSQINQFIPAIDSIADQMVSNICQLRESNGSIDDLMPHLYKWALETNGRVFVGQPLDCLNLKGSKESLDLIHAIHETHEAILTTELAAIDLWKYFPTSDYKRLVKSQDTMGNIISKYIDKEKNRSSKYSDDGSQSIASQLLENPEASDRDVFTLIMDLFLAGFDTTAFVVGFTLYHLSSHQLYQERVRSELIKLLPKKSDQITVDTLKEMKYLKACVKESLRVNPFSIGTGRVANKEMTLSGYNVPEGTMIIVQNQVACKQESNFPQADQFIPERWLQEKKKTSPFTILPFGYGARMCIGRRLSETEIYVLTAKILRNYRIEYDNDKPFRSKTRFINVPDGPLKLRFIDLPN</sequence>
<keyword evidence="3 8" id="KW-0349">Heme</keyword>
<keyword evidence="7 9" id="KW-0503">Monooxygenase</keyword>
<dbReference type="PROSITE" id="PS00086">
    <property type="entry name" value="CYTOCHROME_P450"/>
    <property type="match status" value="1"/>
</dbReference>
<keyword evidence="4 8" id="KW-0479">Metal-binding</keyword>
<organism evidence="10">
    <name type="scientific">Panonychus citri</name>
    <name type="common">Citrus red mite</name>
    <name type="synonym">Tetranychus citri</name>
    <dbReference type="NCBI Taxonomy" id="50023"/>
    <lineage>
        <taxon>Eukaryota</taxon>
        <taxon>Metazoa</taxon>
        <taxon>Ecdysozoa</taxon>
        <taxon>Arthropoda</taxon>
        <taxon>Chelicerata</taxon>
        <taxon>Arachnida</taxon>
        <taxon>Acari</taxon>
        <taxon>Acariformes</taxon>
        <taxon>Trombidiformes</taxon>
        <taxon>Prostigmata</taxon>
        <taxon>Eleutherengona</taxon>
        <taxon>Raphignathae</taxon>
        <taxon>Tetranychoidea</taxon>
        <taxon>Tetranychidae</taxon>
        <taxon>Panonychus</taxon>
    </lineage>
</organism>
<evidence type="ECO:0000256" key="8">
    <source>
        <dbReference type="PIRSR" id="PIRSR602401-1"/>
    </source>
</evidence>
<dbReference type="AlphaFoldDB" id="A0A2H4LHN1"/>
<name>A0A2H4LHN1_PANCT</name>
<feature type="binding site" description="axial binding residue" evidence="8">
    <location>
        <position position="460"/>
    </location>
    <ligand>
        <name>heme</name>
        <dbReference type="ChEBI" id="CHEBI:30413"/>
    </ligand>
    <ligandPart>
        <name>Fe</name>
        <dbReference type="ChEBI" id="CHEBI:18248"/>
    </ligandPart>
</feature>
<gene>
    <name evidence="10" type="primary">CYP302A1</name>
</gene>
<dbReference type="InterPro" id="IPR050479">
    <property type="entry name" value="CYP11_CYP27_families"/>
</dbReference>
<dbReference type="PANTHER" id="PTHR24279">
    <property type="entry name" value="CYTOCHROME P450"/>
    <property type="match status" value="1"/>
</dbReference>
<dbReference type="SUPFAM" id="SSF48264">
    <property type="entry name" value="Cytochrome P450"/>
    <property type="match status" value="1"/>
</dbReference>
<dbReference type="Pfam" id="PF00067">
    <property type="entry name" value="p450"/>
    <property type="match status" value="1"/>
</dbReference>
<accession>A0A2H4LHN1</accession>
<evidence type="ECO:0000256" key="1">
    <source>
        <dbReference type="ARBA" id="ARBA00001971"/>
    </source>
</evidence>
<evidence type="ECO:0000256" key="2">
    <source>
        <dbReference type="ARBA" id="ARBA00010617"/>
    </source>
</evidence>
<comment type="cofactor">
    <cofactor evidence="1 8">
        <name>heme</name>
        <dbReference type="ChEBI" id="CHEBI:30413"/>
    </cofactor>
</comment>
<protein>
    <submittedName>
        <fullName evidence="10">CYP302A1</fullName>
    </submittedName>
</protein>
<dbReference type="GO" id="GO:0005506">
    <property type="term" value="F:iron ion binding"/>
    <property type="evidence" value="ECO:0007669"/>
    <property type="project" value="InterPro"/>
</dbReference>
<dbReference type="Gene3D" id="1.10.630.10">
    <property type="entry name" value="Cytochrome P450"/>
    <property type="match status" value="1"/>
</dbReference>
<dbReference type="OrthoDB" id="3945418at2759"/>
<reference evidence="10" key="1">
    <citation type="submission" date="2016-11" db="EMBL/GenBank/DDBJ databases">
        <title>Characterization and expression pattern of canonical ecdysteroid biosynthetic and signaling components in a spider mite, Panonychus citri.</title>
        <authorList>
            <person name="Li G."/>
        </authorList>
    </citation>
    <scope>NUCLEOTIDE SEQUENCE</scope>
</reference>
<dbReference type="GO" id="GO:0020037">
    <property type="term" value="F:heme binding"/>
    <property type="evidence" value="ECO:0007669"/>
    <property type="project" value="InterPro"/>
</dbReference>
<dbReference type="InterPro" id="IPR036396">
    <property type="entry name" value="Cyt_P450_sf"/>
</dbReference>
<dbReference type="PRINTS" id="PR00463">
    <property type="entry name" value="EP450I"/>
</dbReference>
<dbReference type="InterPro" id="IPR002401">
    <property type="entry name" value="Cyt_P450_E_grp-I"/>
</dbReference>
<evidence type="ECO:0000313" key="10">
    <source>
        <dbReference type="EMBL" id="ATB56333.1"/>
    </source>
</evidence>
<proteinExistence type="evidence at transcript level"/>
<keyword evidence="5 9" id="KW-0560">Oxidoreductase</keyword>
<dbReference type="FunFam" id="1.10.630.10:FF:000006">
    <property type="entry name" value="Cytochrome P450 302a1, mitochondrial"/>
    <property type="match status" value="1"/>
</dbReference>
<dbReference type="GO" id="GO:0004497">
    <property type="term" value="F:monooxygenase activity"/>
    <property type="evidence" value="ECO:0007669"/>
    <property type="project" value="UniProtKB-KW"/>
</dbReference>
<dbReference type="InterPro" id="IPR001128">
    <property type="entry name" value="Cyt_P450"/>
</dbReference>
<keyword evidence="6 8" id="KW-0408">Iron</keyword>
<dbReference type="GO" id="GO:0016705">
    <property type="term" value="F:oxidoreductase activity, acting on paired donors, with incorporation or reduction of molecular oxygen"/>
    <property type="evidence" value="ECO:0007669"/>
    <property type="project" value="InterPro"/>
</dbReference>
<dbReference type="CDD" id="cd11054">
    <property type="entry name" value="CYP24A1-like"/>
    <property type="match status" value="1"/>
</dbReference>
<evidence type="ECO:0000256" key="7">
    <source>
        <dbReference type="ARBA" id="ARBA00023033"/>
    </source>
</evidence>
<evidence type="ECO:0000256" key="3">
    <source>
        <dbReference type="ARBA" id="ARBA00022617"/>
    </source>
</evidence>
<evidence type="ECO:0000256" key="6">
    <source>
        <dbReference type="ARBA" id="ARBA00023004"/>
    </source>
</evidence>
<evidence type="ECO:0000256" key="5">
    <source>
        <dbReference type="ARBA" id="ARBA00023002"/>
    </source>
</evidence>